<evidence type="ECO:0000313" key="1">
    <source>
        <dbReference type="EMBL" id="MBY0096201.1"/>
    </source>
</evidence>
<comment type="caution">
    <text evidence="1">The sequence shown here is derived from an EMBL/GenBank/DDBJ whole genome shotgun (WGS) entry which is preliminary data.</text>
</comment>
<keyword evidence="2" id="KW-1185">Reference proteome</keyword>
<dbReference type="Proteomes" id="UP000769780">
    <property type="component" value="Unassembled WGS sequence"/>
</dbReference>
<evidence type="ECO:0000313" key="2">
    <source>
        <dbReference type="Proteomes" id="UP000769780"/>
    </source>
</evidence>
<proteinExistence type="predicted"/>
<accession>A0ABS7K1S4</accession>
<sequence length="75" mass="9045">MLEELIHRFQLEKNQPPHHANELLDYIQKRYIHSEISIVEYKNLFNELTKRNAEKPHSYVMNINQTHLQHITIPG</sequence>
<name>A0ABS7K1S4_9BACI</name>
<gene>
    <name evidence="1" type="ORF">H0185_05200</name>
</gene>
<dbReference type="EMBL" id="JACWFH010000007">
    <property type="protein sequence ID" value="MBY0096201.1"/>
    <property type="molecule type" value="Genomic_DNA"/>
</dbReference>
<dbReference type="InterPro" id="IPR025553">
    <property type="entry name" value="YppF"/>
</dbReference>
<dbReference type="Pfam" id="PF14178">
    <property type="entry name" value="YppF"/>
    <property type="match status" value="1"/>
</dbReference>
<protein>
    <recommendedName>
        <fullName evidence="3">YppF-like protein</fullName>
    </recommendedName>
</protein>
<dbReference type="RefSeq" id="WP_221871830.1">
    <property type="nucleotide sequence ID" value="NZ_JACWFH010000007.1"/>
</dbReference>
<reference evidence="1 2" key="1">
    <citation type="submission" date="2020-07" db="EMBL/GenBank/DDBJ databases">
        <title>Fungal Genomes of the International Space Station.</title>
        <authorList>
            <person name="Seuylemezian A."/>
            <person name="Singh N.K."/>
            <person name="Wood J."/>
            <person name="Venkateswaran K."/>
        </authorList>
    </citation>
    <scope>NUCLEOTIDE SEQUENCE [LARGE SCALE GENOMIC DNA]</scope>
    <source>
        <strain evidence="1 2">PL-B2</strain>
    </source>
</reference>
<organism evidence="1 2">
    <name type="scientific">Mesobacillus maritimus</name>
    <dbReference type="NCBI Taxonomy" id="1643336"/>
    <lineage>
        <taxon>Bacteria</taxon>
        <taxon>Bacillati</taxon>
        <taxon>Bacillota</taxon>
        <taxon>Bacilli</taxon>
        <taxon>Bacillales</taxon>
        <taxon>Bacillaceae</taxon>
        <taxon>Mesobacillus</taxon>
    </lineage>
</organism>
<evidence type="ECO:0008006" key="3">
    <source>
        <dbReference type="Google" id="ProtNLM"/>
    </source>
</evidence>